<name>A0A2I6PJ04_HYPPI</name>
<protein>
    <recommendedName>
        <fullName evidence="3">beta-glucosidase</fullName>
        <ecNumber evidence="3">3.2.1.21</ecNumber>
    </recommendedName>
</protein>
<organism evidence="13">
    <name type="scientific">Hypoxylon pulicicidum</name>
    <dbReference type="NCBI Taxonomy" id="1243767"/>
    <lineage>
        <taxon>Eukaryota</taxon>
        <taxon>Fungi</taxon>
        <taxon>Dikarya</taxon>
        <taxon>Ascomycota</taxon>
        <taxon>Pezizomycotina</taxon>
        <taxon>Sordariomycetes</taxon>
        <taxon>Xylariomycetidae</taxon>
        <taxon>Xylariales</taxon>
        <taxon>Hypoxylaceae</taxon>
        <taxon>Hypoxylon</taxon>
    </lineage>
</organism>
<evidence type="ECO:0000313" key="13">
    <source>
        <dbReference type="EMBL" id="AUM60063.1"/>
    </source>
</evidence>
<keyword evidence="4 10" id="KW-0732">Signal</keyword>
<reference evidence="13" key="1">
    <citation type="submission" date="2017-10" db="EMBL/GenBank/DDBJ databases">
        <title>Heterologous biosynthesis of nodulisporic acid F.</title>
        <authorList>
            <person name="Van de Bittner K.C."/>
            <person name="Nicholson M.J."/>
            <person name="Bustamante L.Y."/>
            <person name="Ram A."/>
            <person name="van Dolleweerd C.J."/>
            <person name="Scott B."/>
            <person name="Parker E.J."/>
        </authorList>
    </citation>
    <scope>NUCLEOTIDE SEQUENCE</scope>
    <source>
        <strain evidence="13">MF5954</strain>
    </source>
</reference>
<evidence type="ECO:0000259" key="12">
    <source>
        <dbReference type="Pfam" id="PF01915"/>
    </source>
</evidence>
<evidence type="ECO:0000256" key="7">
    <source>
        <dbReference type="ARBA" id="ARBA00023277"/>
    </source>
</evidence>
<dbReference type="Gene3D" id="3.40.50.1700">
    <property type="entry name" value="Glycoside hydrolase family 3 C-terminal domain"/>
    <property type="match status" value="1"/>
</dbReference>
<feature type="signal peptide" evidence="10">
    <location>
        <begin position="1"/>
        <end position="26"/>
    </location>
</feature>
<dbReference type="Gene3D" id="3.20.20.300">
    <property type="entry name" value="Glycoside hydrolase, family 3, N-terminal domain"/>
    <property type="match status" value="1"/>
</dbReference>
<accession>A0A2I6PJ04</accession>
<feature type="chain" id="PRO_5014455531" description="beta-glucosidase" evidence="10">
    <location>
        <begin position="27"/>
        <end position="646"/>
    </location>
</feature>
<dbReference type="AlphaFoldDB" id="A0A2I6PJ04"/>
<dbReference type="GO" id="GO:0009251">
    <property type="term" value="P:glucan catabolic process"/>
    <property type="evidence" value="ECO:0007669"/>
    <property type="project" value="TreeGrafter"/>
</dbReference>
<dbReference type="SUPFAM" id="SSF51445">
    <property type="entry name" value="(Trans)glycosidases"/>
    <property type="match status" value="1"/>
</dbReference>
<dbReference type="SUPFAM" id="SSF52279">
    <property type="entry name" value="Beta-D-glucan exohydrolase, C-terminal domain"/>
    <property type="match status" value="1"/>
</dbReference>
<dbReference type="InterPro" id="IPR036881">
    <property type="entry name" value="Glyco_hydro_3_C_sf"/>
</dbReference>
<dbReference type="InterPro" id="IPR036962">
    <property type="entry name" value="Glyco_hydro_3_N_sf"/>
</dbReference>
<keyword evidence="9" id="KW-0624">Polysaccharide degradation</keyword>
<dbReference type="PANTHER" id="PTHR30620">
    <property type="entry name" value="PERIPLASMIC BETA-GLUCOSIDASE-RELATED"/>
    <property type="match status" value="1"/>
</dbReference>
<dbReference type="GO" id="GO:0008422">
    <property type="term" value="F:beta-glucosidase activity"/>
    <property type="evidence" value="ECO:0007669"/>
    <property type="project" value="UniProtKB-EC"/>
</dbReference>
<keyword evidence="7" id="KW-0119">Carbohydrate metabolism</keyword>
<dbReference type="Pfam" id="PF01915">
    <property type="entry name" value="Glyco_hydro_3_C"/>
    <property type="match status" value="1"/>
</dbReference>
<sequence length="646" mass="71347">MGFRNSLCGALLALLTLSAWPLNTLCLSDLPKPEQRLLGRVSSDNEEFAAYRNSALCVDDRVEDLLKRMTLEEKAGQLFHAMLFMGPNGTLDEGSEAARRNSTDFMIGEQLLTHFNLVGDITDARQVAEFHNRVQRWALQTRLGIPVTLSSDPRHHFTENVGTGFNAGRFSQWPETLGLAALRDADLVRRFAEIAREEYLAVGLRAALHPQVDVSTEPRWARIGGTFGEDARLTAKLLTAYIKGFQGEKMGPYSVSTVTKHFPGGGPMENGEDSHFVYGKNETYPGNNLDYHLIPFKAAIAAGARQIMPYYSRPIGTKYEPVGFSFNKGIVTDLLRNELGFEGIVVTDWGLITDTVIAGQYMPARAWGVETLTELERAARILDAGVDQFGGETRPELIVQLIHEGIVSEDRLDISVRKLLREKFILGLFDNPLVDPDAAARVVGNDYFVRLGNEAQRRAYTLLTNKNDILPLRNIGPETKFYIEGFNATFLQNRNLSVVAKPEEADYALLRLAAPYEPRPGGFESGFHAGSLEFSADERKRQAAIYSSVPTIVDMMLDRPAAVPEVAEGATAMMASFGSSTEAFLDVIFGIAEPEGRLPYDLPRSNVAVEAGMEDVPFDTRNPVFKFGHGLSYANRCGDAGNRKGH</sequence>
<evidence type="ECO:0000256" key="8">
    <source>
        <dbReference type="ARBA" id="ARBA00023295"/>
    </source>
</evidence>
<dbReference type="EMBL" id="MG182145">
    <property type="protein sequence ID" value="AUM60063.1"/>
    <property type="molecule type" value="Genomic_DNA"/>
</dbReference>
<keyword evidence="5" id="KW-0378">Hydrolase</keyword>
<evidence type="ECO:0000256" key="4">
    <source>
        <dbReference type="ARBA" id="ARBA00022729"/>
    </source>
</evidence>
<dbReference type="InterPro" id="IPR051915">
    <property type="entry name" value="Cellulose_Degrad_GH3"/>
</dbReference>
<dbReference type="Pfam" id="PF00933">
    <property type="entry name" value="Glyco_hydro_3"/>
    <property type="match status" value="1"/>
</dbReference>
<dbReference type="InterPro" id="IPR002772">
    <property type="entry name" value="Glyco_hydro_3_C"/>
</dbReference>
<evidence type="ECO:0000256" key="6">
    <source>
        <dbReference type="ARBA" id="ARBA00023180"/>
    </source>
</evidence>
<dbReference type="PRINTS" id="PR00133">
    <property type="entry name" value="GLHYDRLASE3"/>
</dbReference>
<evidence type="ECO:0000256" key="2">
    <source>
        <dbReference type="ARBA" id="ARBA00005336"/>
    </source>
</evidence>
<dbReference type="InterPro" id="IPR017853">
    <property type="entry name" value="GH"/>
</dbReference>
<feature type="domain" description="Glycoside hydrolase family 3 N-terminal" evidence="11">
    <location>
        <begin position="70"/>
        <end position="421"/>
    </location>
</feature>
<evidence type="ECO:0000256" key="3">
    <source>
        <dbReference type="ARBA" id="ARBA00012744"/>
    </source>
</evidence>
<comment type="similarity">
    <text evidence="2">Belongs to the glycosyl hydrolase 3 family.</text>
</comment>
<dbReference type="EC" id="3.2.1.21" evidence="3"/>
<proteinExistence type="inferred from homology"/>
<keyword evidence="6" id="KW-0325">Glycoprotein</keyword>
<keyword evidence="8" id="KW-0326">Glycosidase</keyword>
<comment type="catalytic activity">
    <reaction evidence="1">
        <text>Hydrolysis of terminal, non-reducing beta-D-glucosyl residues with release of beta-D-glucose.</text>
        <dbReference type="EC" id="3.2.1.21"/>
    </reaction>
</comment>
<evidence type="ECO:0000256" key="10">
    <source>
        <dbReference type="SAM" id="SignalP"/>
    </source>
</evidence>
<evidence type="ECO:0000256" key="5">
    <source>
        <dbReference type="ARBA" id="ARBA00022801"/>
    </source>
</evidence>
<dbReference type="PANTHER" id="PTHR30620:SF16">
    <property type="entry name" value="LYSOSOMAL BETA GLUCOSIDASE"/>
    <property type="match status" value="1"/>
</dbReference>
<evidence type="ECO:0000259" key="11">
    <source>
        <dbReference type="Pfam" id="PF00933"/>
    </source>
</evidence>
<evidence type="ECO:0000256" key="1">
    <source>
        <dbReference type="ARBA" id="ARBA00000448"/>
    </source>
</evidence>
<dbReference type="InterPro" id="IPR001764">
    <property type="entry name" value="Glyco_hydro_3_N"/>
</dbReference>
<feature type="domain" description="Glycoside hydrolase family 3 C-terminal" evidence="12">
    <location>
        <begin position="497"/>
        <end position="633"/>
    </location>
</feature>
<evidence type="ECO:0000256" key="9">
    <source>
        <dbReference type="ARBA" id="ARBA00023326"/>
    </source>
</evidence>